<dbReference type="InterPro" id="IPR042529">
    <property type="entry name" value="IF_2B-like_C"/>
</dbReference>
<dbReference type="Proteomes" id="UP000094569">
    <property type="component" value="Unassembled WGS sequence"/>
</dbReference>
<evidence type="ECO:0000256" key="2">
    <source>
        <dbReference type="RuleBase" id="RU003814"/>
    </source>
</evidence>
<reference evidence="3 4" key="1">
    <citation type="journal article" date="2016" name="BMC Genomics">
        <title>Comparative genomic and transcriptomic analyses of the Fuzhuan brick tea-fermentation fungus Aspergillus cristatus.</title>
        <authorList>
            <person name="Ge Y."/>
            <person name="Wang Y."/>
            <person name="Liu Y."/>
            <person name="Tan Y."/>
            <person name="Ren X."/>
            <person name="Zhang X."/>
            <person name="Hyde K.D."/>
            <person name="Liu Y."/>
            <person name="Liu Z."/>
        </authorList>
    </citation>
    <scope>NUCLEOTIDE SEQUENCE [LARGE SCALE GENOMIC DNA]</scope>
    <source>
        <strain evidence="3 4">GZAAS20.1005</strain>
    </source>
</reference>
<evidence type="ECO:0000256" key="1">
    <source>
        <dbReference type="ARBA" id="ARBA00007251"/>
    </source>
</evidence>
<name>A0A1E3B9C0_ASPCR</name>
<dbReference type="SUPFAM" id="SSF100950">
    <property type="entry name" value="NagB/RpiA/CoA transferase-like"/>
    <property type="match status" value="1"/>
</dbReference>
<accession>A0A1E3B9C0</accession>
<dbReference type="EMBL" id="JXNT01000008">
    <property type="protein sequence ID" value="ODM17562.1"/>
    <property type="molecule type" value="Genomic_DNA"/>
</dbReference>
<dbReference type="Gene3D" id="3.40.50.10470">
    <property type="entry name" value="Translation initiation factor eif-2b, domain 2"/>
    <property type="match status" value="1"/>
</dbReference>
<comment type="caution">
    <text evidence="3">The sequence shown here is derived from an EMBL/GenBank/DDBJ whole genome shotgun (WGS) entry which is preliminary data.</text>
</comment>
<dbReference type="OrthoDB" id="206213at2759"/>
<evidence type="ECO:0000313" key="4">
    <source>
        <dbReference type="Proteomes" id="UP000094569"/>
    </source>
</evidence>
<protein>
    <recommendedName>
        <fullName evidence="5">Translation initiation factor eIF-2B subunit family protein</fullName>
    </recommendedName>
</protein>
<dbReference type="GO" id="GO:0046523">
    <property type="term" value="F:S-methyl-5-thioribose-1-phosphate isomerase activity"/>
    <property type="evidence" value="ECO:0007669"/>
    <property type="project" value="TreeGrafter"/>
</dbReference>
<evidence type="ECO:0000313" key="3">
    <source>
        <dbReference type="EMBL" id="ODM17562.1"/>
    </source>
</evidence>
<dbReference type="Pfam" id="PF01008">
    <property type="entry name" value="IF-2B"/>
    <property type="match status" value="1"/>
</dbReference>
<dbReference type="VEuPathDB" id="FungiDB:SI65_07237"/>
<dbReference type="STRING" id="573508.A0A1E3B9C0"/>
<gene>
    <name evidence="3" type="ORF">SI65_07237</name>
</gene>
<organism evidence="3 4">
    <name type="scientific">Aspergillus cristatus</name>
    <name type="common">Chinese Fuzhuan brick tea-fermentation fungus</name>
    <name type="synonym">Eurotium cristatum</name>
    <dbReference type="NCBI Taxonomy" id="573508"/>
    <lineage>
        <taxon>Eukaryota</taxon>
        <taxon>Fungi</taxon>
        <taxon>Dikarya</taxon>
        <taxon>Ascomycota</taxon>
        <taxon>Pezizomycotina</taxon>
        <taxon>Eurotiomycetes</taxon>
        <taxon>Eurotiomycetidae</taxon>
        <taxon>Eurotiales</taxon>
        <taxon>Aspergillaceae</taxon>
        <taxon>Aspergillus</taxon>
        <taxon>Aspergillus subgen. Aspergillus</taxon>
    </lineage>
</organism>
<dbReference type="PANTHER" id="PTHR43475:SF3">
    <property type="entry name" value="TRANSLATION INITIATION FACTOR EIF-2B SUBUNIT FAMILY PROTEIN (AFU_ORTHOLOGUE AFUA_2G14290)"/>
    <property type="match status" value="1"/>
</dbReference>
<evidence type="ECO:0008006" key="5">
    <source>
        <dbReference type="Google" id="ProtNLM"/>
    </source>
</evidence>
<keyword evidence="4" id="KW-1185">Reference proteome</keyword>
<dbReference type="InterPro" id="IPR037171">
    <property type="entry name" value="NagB/RpiA_transferase-like"/>
</dbReference>
<dbReference type="AlphaFoldDB" id="A0A1E3B9C0"/>
<dbReference type="PANTHER" id="PTHR43475">
    <property type="entry name" value="METHYLTHIORIBOSE-1-PHOSPHATE ISOMERASE"/>
    <property type="match status" value="1"/>
</dbReference>
<sequence length="581" mass="63755">MAYVDNPPSLMDFLTRPGPLCENKKSTLRLLGSIKRTKPTRKATGFVTRISGRGRERSTSQTKSKSRDALQFLASAPSRLLQEKDTETREDTPCRLVLCFMVEADATVANCSAPIVGVIEDSDSTPMKAAMKTITNQTNFPKMSLNVTRHGKPFIFEDPFSIGRKCVFLPFAFCVKDDTRENNRAECVNPIDKSLVNIPYINQGFRNTFFDGELGPASGTILATGLQQLQQDHESGARKLAAVALSILRATLEHLEDPISLDGPWWRKACLAAWHLWKNGRPSMDAAIVSFLLLALGEVSTVLSRKENEGKACKRLCVRNALNSVQQMIRSYTSRIGQNLASYSLSKNGSSESKRDRFTILTLSSSSTIRECIIQSALASGAPLVNIHVLESRPLFEGVSMAASIISSFEALSIPCPQVHVTIFTDASVAQAAMGVDLFLLGADRIAADGSVSNKTGSLPAALMVRHMAPAAETIVVSEIHKVAMESSNENNVENNEASEVMDAWERNDKTKGLDIVQGHFESDGSGQGRPTVNVQNVYFEWVPPSLINAYICEDGLKTPEDFQRQAQWVSEQCEMYFGIC</sequence>
<comment type="similarity">
    <text evidence="1 2">Belongs to the eIF-2B alpha/beta/delta subunits family.</text>
</comment>
<proteinExistence type="inferred from homology"/>
<dbReference type="InterPro" id="IPR000649">
    <property type="entry name" value="IF-2B-related"/>
</dbReference>
<dbReference type="GO" id="GO:0019509">
    <property type="term" value="P:L-methionine salvage from methylthioadenosine"/>
    <property type="evidence" value="ECO:0007669"/>
    <property type="project" value="TreeGrafter"/>
</dbReference>